<evidence type="ECO:0000313" key="1">
    <source>
        <dbReference type="EnsemblMetazoa" id="CJA43049a.1"/>
    </source>
</evidence>
<sequence>MNPAYVNDWQITYLFAITNKTTDTQLDNLVKYVSDPLKDCDGQSLVVRILARNNSDSDWMTDVNKVGPYLEQLRNDEVLIAGVAISDLAANIRALWKRHEHNSYTFSEYTGHPETKNPIDNVWRRNRLNFKCSTLN</sequence>
<protein>
    <submittedName>
        <fullName evidence="1">Uncharacterized protein</fullName>
    </submittedName>
</protein>
<evidence type="ECO:0000313" key="2">
    <source>
        <dbReference type="Proteomes" id="UP000005237"/>
    </source>
</evidence>
<dbReference type="Proteomes" id="UP000005237">
    <property type="component" value="Unassembled WGS sequence"/>
</dbReference>
<reference evidence="2" key="1">
    <citation type="submission" date="2010-08" db="EMBL/GenBank/DDBJ databases">
        <authorList>
            <consortium name="Caenorhabditis japonica Sequencing Consortium"/>
            <person name="Wilson R.K."/>
        </authorList>
    </citation>
    <scope>NUCLEOTIDE SEQUENCE [LARGE SCALE GENOMIC DNA]</scope>
    <source>
        <strain evidence="2">DF5081</strain>
    </source>
</reference>
<dbReference type="EnsemblMetazoa" id="CJA43049a.1">
    <property type="protein sequence ID" value="CJA43049a.1"/>
    <property type="gene ID" value="WBGene00218897"/>
</dbReference>
<keyword evidence="2" id="KW-1185">Reference proteome</keyword>
<organism evidence="1 2">
    <name type="scientific">Caenorhabditis japonica</name>
    <dbReference type="NCBI Taxonomy" id="281687"/>
    <lineage>
        <taxon>Eukaryota</taxon>
        <taxon>Metazoa</taxon>
        <taxon>Ecdysozoa</taxon>
        <taxon>Nematoda</taxon>
        <taxon>Chromadorea</taxon>
        <taxon>Rhabditida</taxon>
        <taxon>Rhabditina</taxon>
        <taxon>Rhabditomorpha</taxon>
        <taxon>Rhabditoidea</taxon>
        <taxon>Rhabditidae</taxon>
        <taxon>Peloderinae</taxon>
        <taxon>Caenorhabditis</taxon>
    </lineage>
</organism>
<name>A0A8R1IX85_CAEJA</name>
<reference evidence="1" key="2">
    <citation type="submission" date="2022-06" db="UniProtKB">
        <authorList>
            <consortium name="EnsemblMetazoa"/>
        </authorList>
    </citation>
    <scope>IDENTIFICATION</scope>
    <source>
        <strain evidence="1">DF5081</strain>
    </source>
</reference>
<accession>A0A8R1IX85</accession>
<dbReference type="AlphaFoldDB" id="A0A8R1IX85"/>
<proteinExistence type="predicted"/>